<accession>A0A242MXG0</accession>
<dbReference type="Proteomes" id="UP000195221">
    <property type="component" value="Unassembled WGS sequence"/>
</dbReference>
<proteinExistence type="predicted"/>
<evidence type="ECO:0000313" key="1">
    <source>
        <dbReference type="EMBL" id="OTP76130.1"/>
    </source>
</evidence>
<reference evidence="1 2" key="1">
    <citation type="submission" date="2017-03" db="EMBL/GenBank/DDBJ databases">
        <title>Genome analysis of strain PAMC 26577.</title>
        <authorList>
            <person name="Oh H.-M."/>
            <person name="Yang J.-A."/>
        </authorList>
    </citation>
    <scope>NUCLEOTIDE SEQUENCE [LARGE SCALE GENOMIC DNA]</scope>
    <source>
        <strain evidence="1 2">PAMC 26577</strain>
    </source>
</reference>
<dbReference type="AlphaFoldDB" id="A0A242MXG0"/>
<evidence type="ECO:0000313" key="2">
    <source>
        <dbReference type="Proteomes" id="UP000195221"/>
    </source>
</evidence>
<name>A0A242MXG0_CABSO</name>
<dbReference type="EMBL" id="NBTZ01000042">
    <property type="protein sequence ID" value="OTP76130.1"/>
    <property type="molecule type" value="Genomic_DNA"/>
</dbReference>
<protein>
    <submittedName>
        <fullName evidence="1">Uncharacterized protein</fullName>
    </submittedName>
</protein>
<comment type="caution">
    <text evidence="1">The sequence shown here is derived from an EMBL/GenBank/DDBJ whole genome shotgun (WGS) entry which is preliminary data.</text>
</comment>
<organism evidence="1 2">
    <name type="scientific">Caballeronia sordidicola</name>
    <name type="common">Burkholderia sordidicola</name>
    <dbReference type="NCBI Taxonomy" id="196367"/>
    <lineage>
        <taxon>Bacteria</taxon>
        <taxon>Pseudomonadati</taxon>
        <taxon>Pseudomonadota</taxon>
        <taxon>Betaproteobacteria</taxon>
        <taxon>Burkholderiales</taxon>
        <taxon>Burkholderiaceae</taxon>
        <taxon>Caballeronia</taxon>
    </lineage>
</organism>
<gene>
    <name evidence="1" type="ORF">PAMC26577_11965</name>
</gene>
<sequence length="43" mass="4539">MYPVKSTLYVNGVSVAERHENLQVVASANAGTSYAMTAPGLIQ</sequence>